<dbReference type="PANTHER" id="PTHR12526:SF622">
    <property type="entry name" value="GLYCOSYLTRANSFERASE (GROUP I)"/>
    <property type="match status" value="1"/>
</dbReference>
<feature type="domain" description="Glycosyltransferase subfamily 4-like N-terminal" evidence="1">
    <location>
        <begin position="28"/>
        <end position="198"/>
    </location>
</feature>
<dbReference type="CDD" id="cd03801">
    <property type="entry name" value="GT4_PimA-like"/>
    <property type="match status" value="1"/>
</dbReference>
<evidence type="ECO:0000313" key="3">
    <source>
        <dbReference type="Proteomes" id="UP000282574"/>
    </source>
</evidence>
<comment type="caution">
    <text evidence="2">The sequence shown here is derived from an EMBL/GenBank/DDBJ whole genome shotgun (WGS) entry which is preliminary data.</text>
</comment>
<keyword evidence="3" id="KW-1185">Reference proteome</keyword>
<accession>A0AB37UC91</accession>
<name>A0AB37UC91_9CYAN</name>
<dbReference type="SUPFAM" id="SSF53756">
    <property type="entry name" value="UDP-Glycosyltransferase/glycogen phosphorylase"/>
    <property type="match status" value="1"/>
</dbReference>
<evidence type="ECO:0000313" key="2">
    <source>
        <dbReference type="EMBL" id="RUT04500.1"/>
    </source>
</evidence>
<dbReference type="RefSeq" id="WP_106168781.1">
    <property type="nucleotide sequence ID" value="NZ_JAVKZF010000002.1"/>
</dbReference>
<dbReference type="InterPro" id="IPR028098">
    <property type="entry name" value="Glyco_trans_4-like_N"/>
</dbReference>
<dbReference type="Pfam" id="PF13439">
    <property type="entry name" value="Glyco_transf_4"/>
    <property type="match status" value="1"/>
</dbReference>
<gene>
    <name evidence="2" type="ORF">DSM107010_57800</name>
</gene>
<sequence>MERKSVIRRLGYLSAAPRASTRPDAEAGGPRSHMLGVMRAFAALQWQVHPFIVGDRVPRSWVTKGSERAVTAGFVRTLGSDLIRLYMSNLNARRAWQELAQKVDLVYERRAALQSLGWIFKQHGIPWILETNSPLFYETKAERKNVVLSDLQRQLEIQAYRECDLLVCVTQALKEIIIREAEISPEKVIVLPNGVDTSVFDSKGRHPKRIFDNFTIGFVGNLYPWQGLDDLLEVLNDLQTDGFDLSLVVVGDGQMRQEWESKARSLGLSNRVEFVGQVSWDEVPDYIAGFDLGYSGHVKLQIGAMYHSPLKIYEYMAMGKPVLASAFEDAKFTLRDGETGFLFPSGDKQALKLALVRAYESRVALPNMGELARQEILTYHSWTARVRTLIETVEQIFRDREQ</sequence>
<evidence type="ECO:0000259" key="1">
    <source>
        <dbReference type="Pfam" id="PF13439"/>
    </source>
</evidence>
<dbReference type="Proteomes" id="UP000282574">
    <property type="component" value="Unassembled WGS sequence"/>
</dbReference>
<dbReference type="PANTHER" id="PTHR12526">
    <property type="entry name" value="GLYCOSYLTRANSFERASE"/>
    <property type="match status" value="1"/>
</dbReference>
<proteinExistence type="predicted"/>
<protein>
    <recommendedName>
        <fullName evidence="1">Glycosyltransferase subfamily 4-like N-terminal domain-containing protein</fullName>
    </recommendedName>
</protein>
<organism evidence="2 3">
    <name type="scientific">Chroococcidiopsis cubana SAG 39.79</name>
    <dbReference type="NCBI Taxonomy" id="388085"/>
    <lineage>
        <taxon>Bacteria</taxon>
        <taxon>Bacillati</taxon>
        <taxon>Cyanobacteriota</taxon>
        <taxon>Cyanophyceae</taxon>
        <taxon>Chroococcidiopsidales</taxon>
        <taxon>Chroococcidiopsidaceae</taxon>
        <taxon>Chroococcidiopsis</taxon>
    </lineage>
</organism>
<reference evidence="2 3" key="1">
    <citation type="journal article" date="2019" name="Genome Biol. Evol.">
        <title>Day and night: Metabolic profiles and evolutionary relationships of six axenic non-marine cyanobacteria.</title>
        <authorList>
            <person name="Will S.E."/>
            <person name="Henke P."/>
            <person name="Boedeker C."/>
            <person name="Huang S."/>
            <person name="Brinkmann H."/>
            <person name="Rohde M."/>
            <person name="Jarek M."/>
            <person name="Friedl T."/>
            <person name="Seufert S."/>
            <person name="Schumacher M."/>
            <person name="Overmann J."/>
            <person name="Neumann-Schaal M."/>
            <person name="Petersen J."/>
        </authorList>
    </citation>
    <scope>NUCLEOTIDE SEQUENCE [LARGE SCALE GENOMIC DNA]</scope>
    <source>
        <strain evidence="2 3">SAG 39.79</strain>
    </source>
</reference>
<dbReference type="EMBL" id="RSCK01000086">
    <property type="protein sequence ID" value="RUT04500.1"/>
    <property type="molecule type" value="Genomic_DNA"/>
</dbReference>
<dbReference type="AlphaFoldDB" id="A0AB37UC91"/>
<dbReference type="Gene3D" id="3.40.50.2000">
    <property type="entry name" value="Glycogen Phosphorylase B"/>
    <property type="match status" value="2"/>
</dbReference>
<dbReference type="Pfam" id="PF13692">
    <property type="entry name" value="Glyco_trans_1_4"/>
    <property type="match status" value="1"/>
</dbReference>